<proteinExistence type="predicted"/>
<accession>A0A2H0NIE9</accession>
<dbReference type="Proteomes" id="UP000230707">
    <property type="component" value="Unassembled WGS sequence"/>
</dbReference>
<sequence length="76" mass="8521">MSVRGGLFNLFHTTLTSEQCRAIGSAMLDPEAPELNRRFYFIIRGDQESIADHRGGAFRALFDAISIRRELPPVIA</sequence>
<dbReference type="AlphaFoldDB" id="A0A2H0NIE9"/>
<evidence type="ECO:0000313" key="2">
    <source>
        <dbReference type="Proteomes" id="UP000230707"/>
    </source>
</evidence>
<dbReference type="EMBL" id="PCWS01000042">
    <property type="protein sequence ID" value="PIR08652.1"/>
    <property type="molecule type" value="Genomic_DNA"/>
</dbReference>
<protein>
    <submittedName>
        <fullName evidence="1">Uncharacterized protein</fullName>
    </submittedName>
</protein>
<name>A0A2H0NIE9_9BACT</name>
<reference evidence="1 2" key="1">
    <citation type="submission" date="2017-09" db="EMBL/GenBank/DDBJ databases">
        <title>Depth-based differentiation of microbial function through sediment-hosted aquifers and enrichment of novel symbionts in the deep terrestrial subsurface.</title>
        <authorList>
            <person name="Probst A.J."/>
            <person name="Ladd B."/>
            <person name="Jarett J.K."/>
            <person name="Geller-Mcgrath D.E."/>
            <person name="Sieber C.M."/>
            <person name="Emerson J.B."/>
            <person name="Anantharaman K."/>
            <person name="Thomas B.C."/>
            <person name="Malmstrom R."/>
            <person name="Stieglmeier M."/>
            <person name="Klingl A."/>
            <person name="Woyke T."/>
            <person name="Ryan C.M."/>
            <person name="Banfield J.F."/>
        </authorList>
    </citation>
    <scope>NUCLEOTIDE SEQUENCE [LARGE SCALE GENOMIC DNA]</scope>
    <source>
        <strain evidence="1">CG11_big_fil_rev_8_21_14_0_20_37_11</strain>
    </source>
</reference>
<gene>
    <name evidence="1" type="ORF">COV53_01855</name>
</gene>
<organism evidence="1 2">
    <name type="scientific">Candidatus Gottesmanbacteria bacterium CG11_big_fil_rev_8_21_14_0_20_37_11</name>
    <dbReference type="NCBI Taxonomy" id="1974575"/>
    <lineage>
        <taxon>Bacteria</taxon>
        <taxon>Candidatus Gottesmaniibacteriota</taxon>
    </lineage>
</organism>
<comment type="caution">
    <text evidence="1">The sequence shown here is derived from an EMBL/GenBank/DDBJ whole genome shotgun (WGS) entry which is preliminary data.</text>
</comment>
<evidence type="ECO:0000313" key="1">
    <source>
        <dbReference type="EMBL" id="PIR08652.1"/>
    </source>
</evidence>